<dbReference type="CDD" id="cd02440">
    <property type="entry name" value="AdoMet_MTases"/>
    <property type="match status" value="1"/>
</dbReference>
<dbReference type="Pfam" id="PF13489">
    <property type="entry name" value="Methyltransf_23"/>
    <property type="match status" value="1"/>
</dbReference>
<dbReference type="EC" id="2.1.1.-" evidence="1"/>
<comment type="caution">
    <text evidence="1">The sequence shown here is derived from an EMBL/GenBank/DDBJ whole genome shotgun (WGS) entry which is preliminary data.</text>
</comment>
<dbReference type="RefSeq" id="WP_290113546.1">
    <property type="nucleotide sequence ID" value="NZ_JAUEPL010000031.1"/>
</dbReference>
<reference evidence="1" key="1">
    <citation type="submission" date="2023-06" db="EMBL/GenBank/DDBJ databases">
        <title>WGS-Sequencing of Streptomyces ficellus isolate 21 collected from sand in Gara Djebilet Iron Mine in Algeria.</title>
        <authorList>
            <person name="Zegers G.P."/>
            <person name="Gomez A."/>
            <person name="Gueddou A."/>
            <person name="Zahara A.F."/>
            <person name="Worth M."/>
            <person name="Sevigny J.L."/>
            <person name="Tisa L."/>
        </authorList>
    </citation>
    <scope>NUCLEOTIDE SEQUENCE</scope>
    <source>
        <strain evidence="1">AS11</strain>
    </source>
</reference>
<dbReference type="PANTHER" id="PTHR43861:SF1">
    <property type="entry name" value="TRANS-ACONITATE 2-METHYLTRANSFERASE"/>
    <property type="match status" value="1"/>
</dbReference>
<keyword evidence="2" id="KW-1185">Reference proteome</keyword>
<dbReference type="InterPro" id="IPR029063">
    <property type="entry name" value="SAM-dependent_MTases_sf"/>
</dbReference>
<keyword evidence="1" id="KW-0489">Methyltransferase</keyword>
<dbReference type="EMBL" id="JAUEPL010000031">
    <property type="protein sequence ID" value="MDN3296335.1"/>
    <property type="molecule type" value="Genomic_DNA"/>
</dbReference>
<dbReference type="GO" id="GO:0032259">
    <property type="term" value="P:methylation"/>
    <property type="evidence" value="ECO:0007669"/>
    <property type="project" value="UniProtKB-KW"/>
</dbReference>
<protein>
    <submittedName>
        <fullName evidence="1">Class I SAM-dependent methyltransferase</fullName>
        <ecNumber evidence="1">2.1.1.-</ecNumber>
    </submittedName>
</protein>
<proteinExistence type="predicted"/>
<dbReference type="Gene3D" id="3.40.50.150">
    <property type="entry name" value="Vaccinia Virus protein VP39"/>
    <property type="match status" value="1"/>
</dbReference>
<name>A0ABT7ZA61_9ACTN</name>
<organism evidence="1 2">
    <name type="scientific">Streptomyces ficellus</name>
    <dbReference type="NCBI Taxonomy" id="1977088"/>
    <lineage>
        <taxon>Bacteria</taxon>
        <taxon>Bacillati</taxon>
        <taxon>Actinomycetota</taxon>
        <taxon>Actinomycetes</taxon>
        <taxon>Kitasatosporales</taxon>
        <taxon>Streptomycetaceae</taxon>
        <taxon>Streptomyces</taxon>
    </lineage>
</organism>
<dbReference type="GO" id="GO:0008168">
    <property type="term" value="F:methyltransferase activity"/>
    <property type="evidence" value="ECO:0007669"/>
    <property type="project" value="UniProtKB-KW"/>
</dbReference>
<dbReference type="PANTHER" id="PTHR43861">
    <property type="entry name" value="TRANS-ACONITATE 2-METHYLTRANSFERASE-RELATED"/>
    <property type="match status" value="1"/>
</dbReference>
<dbReference type="SUPFAM" id="SSF53335">
    <property type="entry name" value="S-adenosyl-L-methionine-dependent methyltransferases"/>
    <property type="match status" value="1"/>
</dbReference>
<gene>
    <name evidence="1" type="ORF">QWM81_20150</name>
</gene>
<accession>A0ABT7ZA61</accession>
<dbReference type="Proteomes" id="UP001174050">
    <property type="component" value="Unassembled WGS sequence"/>
</dbReference>
<evidence type="ECO:0000313" key="1">
    <source>
        <dbReference type="EMBL" id="MDN3296335.1"/>
    </source>
</evidence>
<keyword evidence="1" id="KW-0808">Transferase</keyword>
<sequence length="221" mass="23715">MREQDISAWDVWGAAKSGRKETNAAGASTWFNWTQWPDHGPDEEILGNVAGARVLDLGCGSGGNLAHLVELGAEGVGVDISPVQIAKARGRWPYLDVRKAAAEDFLSAQAEEYEAIFSVFGAAWFTDPAVLLPLVSARLAPGGVFAFSHNPPALVGCYGPQASRMQPPEKGSEPLYVKRWDYEPQTWVVILERAGFTNVTAEVIAPPAGKRTGTLLVRGIA</sequence>
<evidence type="ECO:0000313" key="2">
    <source>
        <dbReference type="Proteomes" id="UP001174050"/>
    </source>
</evidence>